<comment type="caution">
    <text evidence="2">The sequence shown here is derived from an EMBL/GenBank/DDBJ whole genome shotgun (WGS) entry which is preliminary data.</text>
</comment>
<evidence type="ECO:0000313" key="2">
    <source>
        <dbReference type="EMBL" id="KAA6392032.1"/>
    </source>
</evidence>
<keyword evidence="1" id="KW-0472">Membrane</keyword>
<keyword evidence="1" id="KW-0812">Transmembrane</keyword>
<dbReference type="AlphaFoldDB" id="A0A5J4WBV0"/>
<gene>
    <name evidence="2" type="ORF">EZS28_012441</name>
</gene>
<sequence>MSLGYVSTAGFGIAIILEHVVSDDYEVNIEVKINQVYFKEDHVVFIIVQEMQLYLISMNQEFSPIGELVHQFVFEEGLERQYLIKFLELVKLQAIERHQTSCGYYLCNMCLLHYYLCFGRFFFLSELLLRILFFRLYTHDFAI</sequence>
<accession>A0A5J4WBV0</accession>
<dbReference type="Proteomes" id="UP000324800">
    <property type="component" value="Unassembled WGS sequence"/>
</dbReference>
<organism evidence="2 3">
    <name type="scientific">Streblomastix strix</name>
    <dbReference type="NCBI Taxonomy" id="222440"/>
    <lineage>
        <taxon>Eukaryota</taxon>
        <taxon>Metamonada</taxon>
        <taxon>Preaxostyla</taxon>
        <taxon>Oxymonadida</taxon>
        <taxon>Streblomastigidae</taxon>
        <taxon>Streblomastix</taxon>
    </lineage>
</organism>
<name>A0A5J4WBV0_9EUKA</name>
<evidence type="ECO:0000256" key="1">
    <source>
        <dbReference type="SAM" id="Phobius"/>
    </source>
</evidence>
<proteinExistence type="predicted"/>
<feature type="transmembrane region" description="Helical" evidence="1">
    <location>
        <begin position="112"/>
        <end position="133"/>
    </location>
</feature>
<keyword evidence="1" id="KW-1133">Transmembrane helix</keyword>
<dbReference type="EMBL" id="SNRW01002682">
    <property type="protein sequence ID" value="KAA6392032.1"/>
    <property type="molecule type" value="Genomic_DNA"/>
</dbReference>
<evidence type="ECO:0000313" key="3">
    <source>
        <dbReference type="Proteomes" id="UP000324800"/>
    </source>
</evidence>
<protein>
    <submittedName>
        <fullName evidence="2">Uncharacterized protein</fullName>
    </submittedName>
</protein>
<reference evidence="2 3" key="1">
    <citation type="submission" date="2019-03" db="EMBL/GenBank/DDBJ databases">
        <title>Single cell metagenomics reveals metabolic interactions within the superorganism composed of flagellate Streblomastix strix and complex community of Bacteroidetes bacteria on its surface.</title>
        <authorList>
            <person name="Treitli S.C."/>
            <person name="Kolisko M."/>
            <person name="Husnik F."/>
            <person name="Keeling P."/>
            <person name="Hampl V."/>
        </authorList>
    </citation>
    <scope>NUCLEOTIDE SEQUENCE [LARGE SCALE GENOMIC DNA]</scope>
    <source>
        <strain evidence="2">ST1C</strain>
    </source>
</reference>